<evidence type="ECO:0000256" key="4">
    <source>
        <dbReference type="PROSITE-ProRule" id="PRU00108"/>
    </source>
</evidence>
<comment type="caution">
    <text evidence="7">The sequence shown here is derived from an EMBL/GenBank/DDBJ whole genome shotgun (WGS) entry which is preliminary data.</text>
</comment>
<feature type="compositionally biased region" description="Acidic residues" evidence="5">
    <location>
        <begin position="206"/>
        <end position="220"/>
    </location>
</feature>
<comment type="subcellular location">
    <subcellularLocation>
        <location evidence="4">Nucleus</location>
    </subcellularLocation>
</comment>
<dbReference type="SUPFAM" id="SSF46689">
    <property type="entry name" value="Homeodomain-like"/>
    <property type="match status" value="1"/>
</dbReference>
<dbReference type="Gene3D" id="1.10.10.60">
    <property type="entry name" value="Homeodomain-like"/>
    <property type="match status" value="1"/>
</dbReference>
<feature type="domain" description="Homeobox" evidence="6">
    <location>
        <begin position="115"/>
        <end position="178"/>
    </location>
</feature>
<dbReference type="SMART" id="SM00389">
    <property type="entry name" value="HOX"/>
    <property type="match status" value="1"/>
</dbReference>
<dbReference type="InterPro" id="IPR008422">
    <property type="entry name" value="KN_HD"/>
</dbReference>
<dbReference type="PANTHER" id="PTHR11850">
    <property type="entry name" value="HOMEOBOX PROTEIN TRANSCRIPTION FACTORS"/>
    <property type="match status" value="1"/>
</dbReference>
<dbReference type="Proteomes" id="UP001470230">
    <property type="component" value="Unassembled WGS sequence"/>
</dbReference>
<keyword evidence="1 4" id="KW-0238">DNA-binding</keyword>
<dbReference type="CDD" id="cd00086">
    <property type="entry name" value="homeodomain"/>
    <property type="match status" value="1"/>
</dbReference>
<keyword evidence="3 4" id="KW-0539">Nucleus</keyword>
<evidence type="ECO:0000256" key="5">
    <source>
        <dbReference type="SAM" id="MobiDB-lite"/>
    </source>
</evidence>
<evidence type="ECO:0000256" key="3">
    <source>
        <dbReference type="ARBA" id="ARBA00023242"/>
    </source>
</evidence>
<dbReference type="InterPro" id="IPR009057">
    <property type="entry name" value="Homeodomain-like_sf"/>
</dbReference>
<evidence type="ECO:0000313" key="8">
    <source>
        <dbReference type="Proteomes" id="UP001470230"/>
    </source>
</evidence>
<feature type="compositionally biased region" description="Basic and acidic residues" evidence="5">
    <location>
        <begin position="191"/>
        <end position="205"/>
    </location>
</feature>
<dbReference type="InterPro" id="IPR001356">
    <property type="entry name" value="HD"/>
</dbReference>
<dbReference type="Pfam" id="PF05920">
    <property type="entry name" value="Homeobox_KN"/>
    <property type="match status" value="1"/>
</dbReference>
<organism evidence="7 8">
    <name type="scientific">Tritrichomonas musculus</name>
    <dbReference type="NCBI Taxonomy" id="1915356"/>
    <lineage>
        <taxon>Eukaryota</taxon>
        <taxon>Metamonada</taxon>
        <taxon>Parabasalia</taxon>
        <taxon>Tritrichomonadida</taxon>
        <taxon>Tritrichomonadidae</taxon>
        <taxon>Tritrichomonas</taxon>
    </lineage>
</organism>
<feature type="DNA-binding region" description="Homeobox" evidence="4">
    <location>
        <begin position="117"/>
        <end position="179"/>
    </location>
</feature>
<name>A0ABR2KUR0_9EUKA</name>
<dbReference type="PROSITE" id="PS50071">
    <property type="entry name" value="HOMEOBOX_2"/>
    <property type="match status" value="1"/>
</dbReference>
<protein>
    <recommendedName>
        <fullName evidence="6">Homeobox domain-containing protein</fullName>
    </recommendedName>
</protein>
<keyword evidence="8" id="KW-1185">Reference proteome</keyword>
<gene>
    <name evidence="7" type="ORF">M9Y10_022945</name>
</gene>
<evidence type="ECO:0000313" key="7">
    <source>
        <dbReference type="EMBL" id="KAK8894511.1"/>
    </source>
</evidence>
<evidence type="ECO:0000259" key="6">
    <source>
        <dbReference type="PROSITE" id="PS50071"/>
    </source>
</evidence>
<reference evidence="7 8" key="1">
    <citation type="submission" date="2024-04" db="EMBL/GenBank/DDBJ databases">
        <title>Tritrichomonas musculus Genome.</title>
        <authorList>
            <person name="Alves-Ferreira E."/>
            <person name="Grigg M."/>
            <person name="Lorenzi H."/>
            <person name="Galac M."/>
        </authorList>
    </citation>
    <scope>NUCLEOTIDE SEQUENCE [LARGE SCALE GENOMIC DNA]</scope>
    <source>
        <strain evidence="7 8">EAF2021</strain>
    </source>
</reference>
<dbReference type="InterPro" id="IPR050224">
    <property type="entry name" value="TALE_homeobox"/>
</dbReference>
<evidence type="ECO:0000256" key="1">
    <source>
        <dbReference type="ARBA" id="ARBA00023125"/>
    </source>
</evidence>
<evidence type="ECO:0000256" key="2">
    <source>
        <dbReference type="ARBA" id="ARBA00023155"/>
    </source>
</evidence>
<proteinExistence type="predicted"/>
<feature type="region of interest" description="Disordered" evidence="5">
    <location>
        <begin position="187"/>
        <end position="226"/>
    </location>
</feature>
<accession>A0ABR2KUR0</accession>
<sequence length="226" mass="26180">MCDYFKGYSFFSEPSSEGNKKLCDDMQELKDPINPNHTFLEESSEKDYWISQLSPTLSCSQFQSHFKDDVDSSQTIVNSSPSTMSHPNVEIITLYHNNKKTSNNHLYILKGDKKMDIFRHRKNFSEIASNILKNWLLENKENPYPTTSQLNYLVQITGLTNKQIRTYFVNNRSRLLSRSPKGGKVIKSKKLLREEEESKNNKDIIDNDNNDILPNDDEDSPNTNES</sequence>
<dbReference type="EMBL" id="JAPFFF010000003">
    <property type="protein sequence ID" value="KAK8894511.1"/>
    <property type="molecule type" value="Genomic_DNA"/>
</dbReference>
<keyword evidence="2 4" id="KW-0371">Homeobox</keyword>